<accession>A0AAD8SDS1</accession>
<feature type="domain" description="DUF8039" evidence="2">
    <location>
        <begin position="841"/>
        <end position="934"/>
    </location>
</feature>
<comment type="caution">
    <text evidence="3">The sequence shown here is derived from an EMBL/GenBank/DDBJ whole genome shotgun (WGS) entry which is preliminary data.</text>
</comment>
<dbReference type="AlphaFoldDB" id="A0AAD8SDS1"/>
<feature type="compositionally biased region" description="Basic residues" evidence="1">
    <location>
        <begin position="618"/>
        <end position="631"/>
    </location>
</feature>
<dbReference type="PANTHER" id="PTHR33018">
    <property type="entry name" value="OS10G0338966 PROTEIN-RELATED"/>
    <property type="match status" value="1"/>
</dbReference>
<reference evidence="3" key="1">
    <citation type="submission" date="2023-07" db="EMBL/GenBank/DDBJ databases">
        <title>A chromosome-level genome assembly of Lolium multiflorum.</title>
        <authorList>
            <person name="Chen Y."/>
            <person name="Copetti D."/>
            <person name="Kolliker R."/>
            <person name="Studer B."/>
        </authorList>
    </citation>
    <scope>NUCLEOTIDE SEQUENCE</scope>
    <source>
        <strain evidence="3">02402/16</strain>
        <tissue evidence="3">Leaf</tissue>
    </source>
</reference>
<proteinExistence type="predicted"/>
<feature type="compositionally biased region" description="Basic and acidic residues" evidence="1">
    <location>
        <begin position="601"/>
        <end position="614"/>
    </location>
</feature>
<feature type="region of interest" description="Disordered" evidence="1">
    <location>
        <begin position="601"/>
        <end position="633"/>
    </location>
</feature>
<feature type="region of interest" description="Disordered" evidence="1">
    <location>
        <begin position="994"/>
        <end position="1050"/>
    </location>
</feature>
<feature type="compositionally biased region" description="Low complexity" evidence="1">
    <location>
        <begin position="425"/>
        <end position="436"/>
    </location>
</feature>
<dbReference type="PANTHER" id="PTHR33018:SF34">
    <property type="entry name" value="OS02G0472350 PROTEIN"/>
    <property type="match status" value="1"/>
</dbReference>
<feature type="compositionally biased region" description="Basic residues" evidence="1">
    <location>
        <begin position="308"/>
        <end position="328"/>
    </location>
</feature>
<evidence type="ECO:0000256" key="1">
    <source>
        <dbReference type="SAM" id="MobiDB-lite"/>
    </source>
</evidence>
<evidence type="ECO:0000313" key="4">
    <source>
        <dbReference type="Proteomes" id="UP001231189"/>
    </source>
</evidence>
<sequence>MHLMRWGFMEDYTRWTSHGEEAEFDKGLDEEARHEESTEEDMAESEDFVYDVEEPMPDSDDLAKMVNDPHVQEQVLKDTEDDKSGDREWAKLQTLVKDSETPLYPGCNPEYTRLSVTLELLRQKALHNDTDGSLDDSLEYLSKVLPKGNVLPRNCDEAKKIVCPLGLEVIRYHACPNDCIIYRGEHEKLKKCPECNASRFKRGKTPQAKTVEKLMSGAPAKVVWYLPIIPRLKRLFANKNEAKLLRWHQEGRKIDAGVMRHPADACQWKAIDVAFPSFGGDSRNIRFACTPHAAATPPPPDARPCISNRRRLQRHRAGSPLQRRRRPTRGPVSPTAVDCNATAPPAHCNAAAARRAALHLQPPSRRHPTATPPRSQPTATPPPADARLHLQRRPALPRTSVVYGRLKSKETAIEKLCVGMEESSDSYNSSADVSDSPHASETEEGTAEETKSQEQPLKKKRACKPRKPNKLTNETFKITRIDDRGVPVSPYKKAKGFSNAIGCIVREGVKITCTDLRAKDKENLREVLFNRLFNRYIIENAEMKRTVRDKALGMMTKALNTWRNTANKKKDEDFNEVIKKKWPQIEEEDWEQFLASHSGDDFKNKSSKGKEMRGNNKLNHKLGSRGYPGKKPKWDKEDAAAIAAGKEPPFSYIEAGRGRDFVRARASYDPVTGEPVFKSLKLVEVHDKLMKESQTQSSIDSADCERWEDPLAKALGGVEHRGHVRGVGKGASWKVYFPEDKEVRRERRRARSTARMQAEFDQRVAAVAEVVAAETVRRIMAEQGRPPMHPNTNLSIPCDTHTQSNKNMLIPSDAHTELPNIGGRNSSSSFVSRIPTRSLNPIEDIIDLTPCHLLAPMMDGKMVTVAHGLVHPVTKDNKLHCVGLPPDMAKVEVNKVLDLFVDFDIEDRQPEPGCNKLGQCKGYIMKWPKDAIKLVGKPSRTTPQYSSKSTTPANEVGICAPLTYDELDADQGEEDDMNQDQGVGSNSYVAHKHGATKKRNFTDEATSPGPQHVRSKKKKDKAGKQEQRFKKSLSYGSTNAKGERESGKWRKHHIRGEPLVPVDEFESLSAHMKALHQNIKELEGLAGYASHYTARVPNDYHHFVTKYPADKFYLEFPEIFRMFNLDLLESSLVRLWAMYLVRETRENKDLANVGIADPYHMHDNNLSSDGGKELILRECIFPALQNNKDKKYILVPYNPT</sequence>
<dbReference type="Proteomes" id="UP001231189">
    <property type="component" value="Unassembled WGS sequence"/>
</dbReference>
<dbReference type="EMBL" id="JAUUTY010000004">
    <property type="protein sequence ID" value="KAK1649197.1"/>
    <property type="molecule type" value="Genomic_DNA"/>
</dbReference>
<feature type="region of interest" description="Disordered" evidence="1">
    <location>
        <begin position="21"/>
        <end position="46"/>
    </location>
</feature>
<feature type="region of interest" description="Disordered" evidence="1">
    <location>
        <begin position="291"/>
        <end position="341"/>
    </location>
</feature>
<feature type="compositionally biased region" description="Pro residues" evidence="1">
    <location>
        <begin position="370"/>
        <end position="384"/>
    </location>
</feature>
<name>A0AAD8SDS1_LOLMU</name>
<organism evidence="3 4">
    <name type="scientific">Lolium multiflorum</name>
    <name type="common">Italian ryegrass</name>
    <name type="synonym">Lolium perenne subsp. multiflorum</name>
    <dbReference type="NCBI Taxonomy" id="4521"/>
    <lineage>
        <taxon>Eukaryota</taxon>
        <taxon>Viridiplantae</taxon>
        <taxon>Streptophyta</taxon>
        <taxon>Embryophyta</taxon>
        <taxon>Tracheophyta</taxon>
        <taxon>Spermatophyta</taxon>
        <taxon>Magnoliopsida</taxon>
        <taxon>Liliopsida</taxon>
        <taxon>Poales</taxon>
        <taxon>Poaceae</taxon>
        <taxon>BOP clade</taxon>
        <taxon>Pooideae</taxon>
        <taxon>Poodae</taxon>
        <taxon>Poeae</taxon>
        <taxon>Poeae Chloroplast Group 2 (Poeae type)</taxon>
        <taxon>Loliodinae</taxon>
        <taxon>Loliinae</taxon>
        <taxon>Lolium</taxon>
    </lineage>
</organism>
<dbReference type="InterPro" id="IPR058352">
    <property type="entry name" value="DUF8039"/>
</dbReference>
<feature type="region of interest" description="Disordered" evidence="1">
    <location>
        <begin position="424"/>
        <end position="471"/>
    </location>
</feature>
<feature type="compositionally biased region" description="Acidic residues" evidence="1">
    <location>
        <begin position="37"/>
        <end position="46"/>
    </location>
</feature>
<gene>
    <name evidence="3" type="ORF">QYE76_067002</name>
</gene>
<evidence type="ECO:0000313" key="3">
    <source>
        <dbReference type="EMBL" id="KAK1649197.1"/>
    </source>
</evidence>
<dbReference type="Pfam" id="PF26133">
    <property type="entry name" value="DUF8039"/>
    <property type="match status" value="1"/>
</dbReference>
<feature type="compositionally biased region" description="Basic and acidic residues" evidence="1">
    <location>
        <begin position="21"/>
        <end position="36"/>
    </location>
</feature>
<feature type="region of interest" description="Disordered" evidence="1">
    <location>
        <begin position="362"/>
        <end position="402"/>
    </location>
</feature>
<feature type="compositionally biased region" description="Basic residues" evidence="1">
    <location>
        <begin position="458"/>
        <end position="469"/>
    </location>
</feature>
<evidence type="ECO:0000259" key="2">
    <source>
        <dbReference type="Pfam" id="PF26133"/>
    </source>
</evidence>
<keyword evidence="4" id="KW-1185">Reference proteome</keyword>
<protein>
    <recommendedName>
        <fullName evidence="2">DUF8039 domain-containing protein</fullName>
    </recommendedName>
</protein>